<keyword evidence="3" id="KW-1185">Reference proteome</keyword>
<name>A0ABN7WAA3_GIGMA</name>
<accession>A0ABN7WAA3</accession>
<proteinExistence type="predicted"/>
<evidence type="ECO:0000313" key="3">
    <source>
        <dbReference type="Proteomes" id="UP000789901"/>
    </source>
</evidence>
<feature type="non-terminal residue" evidence="2">
    <location>
        <position position="40"/>
    </location>
</feature>
<evidence type="ECO:0000256" key="1">
    <source>
        <dbReference type="SAM" id="MobiDB-lite"/>
    </source>
</evidence>
<comment type="caution">
    <text evidence="2">The sequence shown here is derived from an EMBL/GenBank/DDBJ whole genome shotgun (WGS) entry which is preliminary data.</text>
</comment>
<dbReference type="EMBL" id="CAJVQB010036734">
    <property type="protein sequence ID" value="CAG8824365.1"/>
    <property type="molecule type" value="Genomic_DNA"/>
</dbReference>
<reference evidence="2 3" key="1">
    <citation type="submission" date="2021-06" db="EMBL/GenBank/DDBJ databases">
        <authorList>
            <person name="Kallberg Y."/>
            <person name="Tangrot J."/>
            <person name="Rosling A."/>
        </authorList>
    </citation>
    <scope>NUCLEOTIDE SEQUENCE [LARGE SCALE GENOMIC DNA]</scope>
    <source>
        <strain evidence="2 3">120-4 pot B 10/14</strain>
    </source>
</reference>
<feature type="region of interest" description="Disordered" evidence="1">
    <location>
        <begin position="1"/>
        <end position="25"/>
    </location>
</feature>
<organism evidence="2 3">
    <name type="scientific">Gigaspora margarita</name>
    <dbReference type="NCBI Taxonomy" id="4874"/>
    <lineage>
        <taxon>Eukaryota</taxon>
        <taxon>Fungi</taxon>
        <taxon>Fungi incertae sedis</taxon>
        <taxon>Mucoromycota</taxon>
        <taxon>Glomeromycotina</taxon>
        <taxon>Glomeromycetes</taxon>
        <taxon>Diversisporales</taxon>
        <taxon>Gigasporaceae</taxon>
        <taxon>Gigaspora</taxon>
    </lineage>
</organism>
<gene>
    <name evidence="2" type="ORF">GMARGA_LOCUS28559</name>
</gene>
<protein>
    <submittedName>
        <fullName evidence="2">16051_t:CDS:1</fullName>
    </submittedName>
</protein>
<feature type="compositionally biased region" description="Polar residues" evidence="1">
    <location>
        <begin position="1"/>
        <end position="11"/>
    </location>
</feature>
<dbReference type="Proteomes" id="UP000789901">
    <property type="component" value="Unassembled WGS sequence"/>
</dbReference>
<sequence>MEFTQETTSAITLGVPTQEEKLAQPHSKIDQGINNVIFGS</sequence>
<evidence type="ECO:0000313" key="2">
    <source>
        <dbReference type="EMBL" id="CAG8824365.1"/>
    </source>
</evidence>